<proteinExistence type="inferred from homology"/>
<evidence type="ECO:0000259" key="6">
    <source>
        <dbReference type="SMART" id="SM00382"/>
    </source>
</evidence>
<evidence type="ECO:0000313" key="8">
    <source>
        <dbReference type="EMBL" id="EEH57299.1"/>
    </source>
</evidence>
<evidence type="ECO:0000256" key="4">
    <source>
        <dbReference type="ARBA" id="ARBA00023186"/>
    </source>
</evidence>
<dbReference type="NCBIfam" id="TIGR00390">
    <property type="entry name" value="hslU"/>
    <property type="match status" value="1"/>
</dbReference>
<dbReference type="GeneID" id="9683906"/>
<dbReference type="PANTHER" id="PTHR48102">
    <property type="entry name" value="ATP-DEPENDENT CLP PROTEASE ATP-BINDING SUBUNIT CLPX-LIKE, MITOCHONDRIAL-RELATED"/>
    <property type="match status" value="1"/>
</dbReference>
<dbReference type="GO" id="GO:0016887">
    <property type="term" value="F:ATP hydrolysis activity"/>
    <property type="evidence" value="ECO:0007669"/>
    <property type="project" value="InterPro"/>
</dbReference>
<feature type="region of interest" description="Disordered" evidence="5">
    <location>
        <begin position="81"/>
        <end position="117"/>
    </location>
</feature>
<feature type="compositionally biased region" description="Pro residues" evidence="5">
    <location>
        <begin position="87"/>
        <end position="99"/>
    </location>
</feature>
<dbReference type="RefSeq" id="XP_003058844.1">
    <property type="nucleotide sequence ID" value="XM_003058798.1"/>
</dbReference>
<dbReference type="OMA" id="YGMIKTD"/>
<evidence type="ECO:0000256" key="3">
    <source>
        <dbReference type="ARBA" id="ARBA00022840"/>
    </source>
</evidence>
<dbReference type="STRING" id="564608.C1MTD1"/>
<dbReference type="eggNOG" id="KOG0745">
    <property type="taxonomic scope" value="Eukaryota"/>
</dbReference>
<organism evidence="9">
    <name type="scientific">Micromonas pusilla (strain CCMP1545)</name>
    <name type="common">Picoplanktonic green alga</name>
    <dbReference type="NCBI Taxonomy" id="564608"/>
    <lineage>
        <taxon>Eukaryota</taxon>
        <taxon>Viridiplantae</taxon>
        <taxon>Chlorophyta</taxon>
        <taxon>Mamiellophyceae</taxon>
        <taxon>Mamiellales</taxon>
        <taxon>Mamiellaceae</taxon>
        <taxon>Micromonas</taxon>
    </lineage>
</organism>
<protein>
    <submittedName>
        <fullName evidence="8">Predicted protein</fullName>
    </submittedName>
</protein>
<keyword evidence="2" id="KW-0547">Nucleotide-binding</keyword>
<dbReference type="Proteomes" id="UP000001876">
    <property type="component" value="Unassembled WGS sequence"/>
</dbReference>
<feature type="region of interest" description="Disordered" evidence="5">
    <location>
        <begin position="1"/>
        <end position="33"/>
    </location>
</feature>
<feature type="domain" description="AAA+ ATPase" evidence="6">
    <location>
        <begin position="180"/>
        <end position="472"/>
    </location>
</feature>
<dbReference type="InterPro" id="IPR004491">
    <property type="entry name" value="HslU"/>
</dbReference>
<name>C1MTD1_MICPC</name>
<keyword evidence="4" id="KW-0143">Chaperone</keyword>
<evidence type="ECO:0000256" key="5">
    <source>
        <dbReference type="SAM" id="MobiDB-lite"/>
    </source>
</evidence>
<dbReference type="InterPro" id="IPR027417">
    <property type="entry name" value="P-loop_NTPase"/>
</dbReference>
<dbReference type="SMART" id="SM01086">
    <property type="entry name" value="ClpB_D2-small"/>
    <property type="match status" value="1"/>
</dbReference>
<reference evidence="8 9" key="1">
    <citation type="journal article" date="2009" name="Science">
        <title>Green evolution and dynamic adaptations revealed by genomes of the marine picoeukaryotes Micromonas.</title>
        <authorList>
            <person name="Worden A.Z."/>
            <person name="Lee J.H."/>
            <person name="Mock T."/>
            <person name="Rouze P."/>
            <person name="Simmons M.P."/>
            <person name="Aerts A.L."/>
            <person name="Allen A.E."/>
            <person name="Cuvelier M.L."/>
            <person name="Derelle E."/>
            <person name="Everett M.V."/>
            <person name="Foulon E."/>
            <person name="Grimwood J."/>
            <person name="Gundlach H."/>
            <person name="Henrissat B."/>
            <person name="Napoli C."/>
            <person name="McDonald S.M."/>
            <person name="Parker M.S."/>
            <person name="Rombauts S."/>
            <person name="Salamov A."/>
            <person name="Von Dassow P."/>
            <person name="Badger J.H."/>
            <person name="Coutinho P.M."/>
            <person name="Demir E."/>
            <person name="Dubchak I."/>
            <person name="Gentemann C."/>
            <person name="Eikrem W."/>
            <person name="Gready J.E."/>
            <person name="John U."/>
            <person name="Lanier W."/>
            <person name="Lindquist E.A."/>
            <person name="Lucas S."/>
            <person name="Mayer K.F."/>
            <person name="Moreau H."/>
            <person name="Not F."/>
            <person name="Otillar R."/>
            <person name="Panaud O."/>
            <person name="Pangilinan J."/>
            <person name="Paulsen I."/>
            <person name="Piegu B."/>
            <person name="Poliakov A."/>
            <person name="Robbens S."/>
            <person name="Schmutz J."/>
            <person name="Toulza E."/>
            <person name="Wyss T."/>
            <person name="Zelensky A."/>
            <person name="Zhou K."/>
            <person name="Armbrust E.V."/>
            <person name="Bhattacharya D."/>
            <person name="Goodenough U.W."/>
            <person name="Van de Peer Y."/>
            <person name="Grigoriev I.V."/>
        </authorList>
    </citation>
    <scope>NUCLEOTIDE SEQUENCE [LARGE SCALE GENOMIC DNA]</scope>
    <source>
        <strain evidence="8 9">CCMP1545</strain>
    </source>
</reference>
<dbReference type="NCBIfam" id="NF003544">
    <property type="entry name" value="PRK05201.1"/>
    <property type="match status" value="1"/>
</dbReference>
<dbReference type="OrthoDB" id="1721884at2759"/>
<dbReference type="GO" id="GO:0051603">
    <property type="term" value="P:proteolysis involved in protein catabolic process"/>
    <property type="evidence" value="ECO:0007669"/>
    <property type="project" value="TreeGrafter"/>
</dbReference>
<feature type="domain" description="Clp ATPase C-terminal" evidence="7">
    <location>
        <begin position="471"/>
        <end position="565"/>
    </location>
</feature>
<evidence type="ECO:0000256" key="1">
    <source>
        <dbReference type="ARBA" id="ARBA00009771"/>
    </source>
</evidence>
<dbReference type="GO" id="GO:0005524">
    <property type="term" value="F:ATP binding"/>
    <property type="evidence" value="ECO:0007669"/>
    <property type="project" value="UniProtKB-KW"/>
</dbReference>
<dbReference type="InterPro" id="IPR003593">
    <property type="entry name" value="AAA+_ATPase"/>
</dbReference>
<keyword evidence="3" id="KW-0067">ATP-binding</keyword>
<dbReference type="AlphaFoldDB" id="C1MTD1"/>
<dbReference type="EMBL" id="GG663739">
    <property type="protein sequence ID" value="EEH57299.1"/>
    <property type="molecule type" value="Genomic_DNA"/>
</dbReference>
<keyword evidence="9" id="KW-1185">Reference proteome</keyword>
<dbReference type="GO" id="GO:0009376">
    <property type="term" value="C:HslUV protease complex"/>
    <property type="evidence" value="ECO:0007669"/>
    <property type="project" value="InterPro"/>
</dbReference>
<evidence type="ECO:0000256" key="2">
    <source>
        <dbReference type="ARBA" id="ARBA00022741"/>
    </source>
</evidence>
<gene>
    <name evidence="8" type="ORF">MICPUCDRAFT_33509</name>
</gene>
<dbReference type="PANTHER" id="PTHR48102:SF3">
    <property type="entry name" value="ATP-DEPENDENT PROTEASE ATPASE SUBUNIT HSLU"/>
    <property type="match status" value="1"/>
</dbReference>
<dbReference type="Pfam" id="PF07724">
    <property type="entry name" value="AAA_2"/>
    <property type="match status" value="1"/>
</dbReference>
<dbReference type="Pfam" id="PF00004">
    <property type="entry name" value="AAA"/>
    <property type="match status" value="1"/>
</dbReference>
<dbReference type="Pfam" id="PF10431">
    <property type="entry name" value="ClpB_D2-small"/>
    <property type="match status" value="1"/>
</dbReference>
<dbReference type="InterPro" id="IPR003959">
    <property type="entry name" value="ATPase_AAA_core"/>
</dbReference>
<evidence type="ECO:0000259" key="7">
    <source>
        <dbReference type="SMART" id="SM01086"/>
    </source>
</evidence>
<dbReference type="InterPro" id="IPR019489">
    <property type="entry name" value="Clp_ATPase_C"/>
</dbReference>
<dbReference type="SMART" id="SM00382">
    <property type="entry name" value="AAA"/>
    <property type="match status" value="1"/>
</dbReference>
<dbReference type="Gene3D" id="3.40.50.300">
    <property type="entry name" value="P-loop containing nucleotide triphosphate hydrolases"/>
    <property type="match status" value="2"/>
</dbReference>
<accession>C1MTD1</accession>
<dbReference type="GO" id="GO:0008233">
    <property type="term" value="F:peptidase activity"/>
    <property type="evidence" value="ECO:0007669"/>
    <property type="project" value="InterPro"/>
</dbReference>
<evidence type="ECO:0000313" key="9">
    <source>
        <dbReference type="Proteomes" id="UP000001876"/>
    </source>
</evidence>
<sequence>MAISVARRAARAAASGGGSRVRASASTSSSSSTLALLLTFSNPTRRPVAAAAPVRRAPSLARGFAARAAAAPAPSVVDAAAGVEPTKTPPPPPPPPPTATPGGGSGRASPPEGRKNKAVPLAEQFRAALSGTDGLTPAKTVELLDKFIVGQADAKRACAVALRNRWRRHRVDPSLRDEIVPKNILMIGPTGCGKTEIARRLAKITDAPFVKVEATKFTEVGFHGRDVDQIIKDLVDNAVHITRAKLRTKFQSEVDAIVENKVVEFMCGETSGDATREAFLSMYREGRLDGRTIELELPDNAGGGPGDVLSGMVPPREVVISLNKFLNEGVRGKSGKGSTTKKRMTVAECRPVIEEMEYERLINSDTVVKEALSATENDGIVFLDEIDKARSIPTPIVSSNDYRHGADASSEGVQRDLLPIIEGSVVQTKHGNVNTDQILFIASGAFHQCKPSDMLAELQGRLPIKVELKGLTKEDLLRILTEPETNVIKQQKALLETEGVDLSFTDAAIAHIADISAEVNRTVDNIGARRLHTVLEKIVEDVSFAAPERVRKTREAEGEDARLKVVIDVKDVDDAIGELLKKTDLSRFVL</sequence>
<dbReference type="KEGG" id="mpp:MICPUCDRAFT_33509"/>
<dbReference type="SUPFAM" id="SSF52540">
    <property type="entry name" value="P-loop containing nucleoside triphosphate hydrolases"/>
    <property type="match status" value="1"/>
</dbReference>
<comment type="similarity">
    <text evidence="1">Belongs to the ClpX chaperone family. HslU subfamily.</text>
</comment>
<dbReference type="InterPro" id="IPR050052">
    <property type="entry name" value="ATP-dep_Clp_protease_ClpX"/>
</dbReference>
<dbReference type="Gene3D" id="1.10.8.60">
    <property type="match status" value="1"/>
</dbReference>